<dbReference type="Proteomes" id="UP000515908">
    <property type="component" value="Chromosome 09"/>
</dbReference>
<dbReference type="VEuPathDB" id="TriTrypDB:ADEAN_000528500"/>
<dbReference type="PANTHER" id="PTHR39665">
    <property type="entry name" value="PARAFLAGELLAR ROD COMPONENT-RELATED"/>
    <property type="match status" value="1"/>
</dbReference>
<evidence type="ECO:0000313" key="2">
    <source>
        <dbReference type="Proteomes" id="UP000515908"/>
    </source>
</evidence>
<gene>
    <name evidence="1" type="ORF">ADEAN_000528500</name>
</gene>
<dbReference type="PANTHER" id="PTHR39665:SF2">
    <property type="entry name" value="PARAFLAGELLAR ROD COMPONENT"/>
    <property type="match status" value="1"/>
</dbReference>
<dbReference type="AlphaFoldDB" id="S9X5J9"/>
<sequence>MEKTLIVNLTFNCPEISIVGPIKESTIDVLNELIPYSTTSAFCSNPTKAKFRHVKNPSHWSIKLDGQFCDSEGISRLMVILMDALDEEGGWTLVSSQSYNVRSSVPLQQNYVENHKMIFLKSSD</sequence>
<keyword evidence="2" id="KW-1185">Reference proteome</keyword>
<dbReference type="EMBL" id="LR877153">
    <property type="protein sequence ID" value="CAD2217802.1"/>
    <property type="molecule type" value="Genomic_DNA"/>
</dbReference>
<organism evidence="1 2">
    <name type="scientific">Angomonas deanei</name>
    <dbReference type="NCBI Taxonomy" id="59799"/>
    <lineage>
        <taxon>Eukaryota</taxon>
        <taxon>Discoba</taxon>
        <taxon>Euglenozoa</taxon>
        <taxon>Kinetoplastea</taxon>
        <taxon>Metakinetoplastina</taxon>
        <taxon>Trypanosomatida</taxon>
        <taxon>Trypanosomatidae</taxon>
        <taxon>Strigomonadinae</taxon>
        <taxon>Angomonas</taxon>
    </lineage>
</organism>
<dbReference type="OrthoDB" id="239036at2759"/>
<name>S9X5J9_9TRYP</name>
<accession>S9X5J9</accession>
<protein>
    <recommendedName>
        <fullName evidence="3">Paraflagellar rod component</fullName>
    </recommendedName>
</protein>
<evidence type="ECO:0008006" key="3">
    <source>
        <dbReference type="Google" id="ProtNLM"/>
    </source>
</evidence>
<proteinExistence type="predicted"/>
<reference evidence="1 2" key="1">
    <citation type="submission" date="2020-08" db="EMBL/GenBank/DDBJ databases">
        <authorList>
            <person name="Newling K."/>
            <person name="Davey J."/>
            <person name="Forrester S."/>
        </authorList>
    </citation>
    <scope>NUCLEOTIDE SEQUENCE [LARGE SCALE GENOMIC DNA]</scope>
    <source>
        <strain evidence="2">Crithidia deanei Carvalho (ATCC PRA-265)</strain>
    </source>
</reference>
<dbReference type="CDD" id="cd22648">
    <property type="entry name" value="Q4D6Q6-like"/>
    <property type="match status" value="1"/>
</dbReference>
<evidence type="ECO:0000313" key="1">
    <source>
        <dbReference type="EMBL" id="CAD2217802.1"/>
    </source>
</evidence>